<sequence>MARSISHFLITAFLVLVALDLCLVHEFALSLEFLEAEFFQFGALGRGLDSISPNLAGGGPPPSGAQKALLNPSLLAIIDAVGGIPRPLLNISRENFARGFNGIVGFNLIPQANTVNYLLAAYSILYIGIGGYVGRIRNLTTVADRAVRLYMNPILILEHVPLYMRLIH</sequence>
<dbReference type="PANTHER" id="PTHR31694">
    <property type="entry name" value="DESICCATION-LIKE PROTEIN"/>
    <property type="match status" value="1"/>
</dbReference>
<comment type="caution">
    <text evidence="2">The sequence shown here is derived from an EMBL/GenBank/DDBJ whole genome shotgun (WGS) entry which is preliminary data.</text>
</comment>
<dbReference type="STRING" id="74649.A0A2P6PWN8"/>
<dbReference type="AlphaFoldDB" id="A0A2P6PWN8"/>
<dbReference type="EMBL" id="PDCK01000044">
    <property type="protein sequence ID" value="PRQ26329.1"/>
    <property type="molecule type" value="Genomic_DNA"/>
</dbReference>
<keyword evidence="1" id="KW-0732">Signal</keyword>
<reference evidence="2 3" key="1">
    <citation type="journal article" date="2018" name="Nat. Genet.">
        <title>The Rosa genome provides new insights in the design of modern roses.</title>
        <authorList>
            <person name="Bendahmane M."/>
        </authorList>
    </citation>
    <scope>NUCLEOTIDE SEQUENCE [LARGE SCALE GENOMIC DNA]</scope>
    <source>
        <strain evidence="3">cv. Old Blush</strain>
    </source>
</reference>
<evidence type="ECO:0000256" key="1">
    <source>
        <dbReference type="SAM" id="SignalP"/>
    </source>
</evidence>
<name>A0A2P6PWN8_ROSCH</name>
<accession>A0A2P6PWN8</accession>
<proteinExistence type="predicted"/>
<evidence type="ECO:0000313" key="3">
    <source>
        <dbReference type="Proteomes" id="UP000238479"/>
    </source>
</evidence>
<feature type="chain" id="PRO_5015146645" evidence="1">
    <location>
        <begin position="25"/>
        <end position="168"/>
    </location>
</feature>
<protein>
    <submittedName>
        <fullName evidence="2">Uncharacterized protein</fullName>
    </submittedName>
</protein>
<dbReference type="OMA" id="CLVHEFA"/>
<gene>
    <name evidence="2" type="ORF">RchiOBHm_Chr6g0293441</name>
</gene>
<keyword evidence="3" id="KW-1185">Reference proteome</keyword>
<dbReference type="PANTHER" id="PTHR31694:SF26">
    <property type="entry name" value="OS05G0151100 PROTEIN"/>
    <property type="match status" value="1"/>
</dbReference>
<dbReference type="Proteomes" id="UP000238479">
    <property type="component" value="Chromosome 6"/>
</dbReference>
<dbReference type="Pfam" id="PF13668">
    <property type="entry name" value="Ferritin_2"/>
    <property type="match status" value="1"/>
</dbReference>
<dbReference type="Gramene" id="PRQ26329">
    <property type="protein sequence ID" value="PRQ26329"/>
    <property type="gene ID" value="RchiOBHm_Chr6g0293441"/>
</dbReference>
<organism evidence="2 3">
    <name type="scientific">Rosa chinensis</name>
    <name type="common">China rose</name>
    <dbReference type="NCBI Taxonomy" id="74649"/>
    <lineage>
        <taxon>Eukaryota</taxon>
        <taxon>Viridiplantae</taxon>
        <taxon>Streptophyta</taxon>
        <taxon>Embryophyta</taxon>
        <taxon>Tracheophyta</taxon>
        <taxon>Spermatophyta</taxon>
        <taxon>Magnoliopsida</taxon>
        <taxon>eudicotyledons</taxon>
        <taxon>Gunneridae</taxon>
        <taxon>Pentapetalae</taxon>
        <taxon>rosids</taxon>
        <taxon>fabids</taxon>
        <taxon>Rosales</taxon>
        <taxon>Rosaceae</taxon>
        <taxon>Rosoideae</taxon>
        <taxon>Rosoideae incertae sedis</taxon>
        <taxon>Rosa</taxon>
    </lineage>
</organism>
<evidence type="ECO:0000313" key="2">
    <source>
        <dbReference type="EMBL" id="PRQ26329.1"/>
    </source>
</evidence>
<feature type="signal peptide" evidence="1">
    <location>
        <begin position="1"/>
        <end position="24"/>
    </location>
</feature>
<dbReference type="InterPro" id="IPR052965">
    <property type="entry name" value="Pigment-catalase-like"/>
</dbReference>